<evidence type="ECO:0000256" key="7">
    <source>
        <dbReference type="ARBA" id="ARBA00022989"/>
    </source>
</evidence>
<dbReference type="PANTHER" id="PTHR11157">
    <property type="entry name" value="FATTY ACID ACYL TRANSFERASE-RELATED"/>
    <property type="match status" value="1"/>
</dbReference>
<comment type="catalytic activity">
    <reaction evidence="11">
        <text>a very-long-chain acyl-CoA + malonyl-CoA + H(+) = a very-long-chain 3-oxoacyl-CoA + CO2 + CoA</text>
        <dbReference type="Rhea" id="RHEA:32727"/>
        <dbReference type="ChEBI" id="CHEBI:15378"/>
        <dbReference type="ChEBI" id="CHEBI:16526"/>
        <dbReference type="ChEBI" id="CHEBI:57287"/>
        <dbReference type="ChEBI" id="CHEBI:57384"/>
        <dbReference type="ChEBI" id="CHEBI:90725"/>
        <dbReference type="ChEBI" id="CHEBI:90736"/>
        <dbReference type="EC" id="2.3.1.199"/>
    </reaction>
</comment>
<dbReference type="InterPro" id="IPR030457">
    <property type="entry name" value="ELO_CS"/>
</dbReference>
<keyword evidence="4 12" id="KW-0808">Transferase</keyword>
<comment type="subcellular location">
    <subcellularLocation>
        <location evidence="1">Membrane</location>
        <topology evidence="1">Multi-pass membrane protein</topology>
    </subcellularLocation>
</comment>
<feature type="transmembrane region" description="Helical" evidence="12">
    <location>
        <begin position="63"/>
        <end position="83"/>
    </location>
</feature>
<evidence type="ECO:0000256" key="3">
    <source>
        <dbReference type="ARBA" id="ARBA00022516"/>
    </source>
</evidence>
<dbReference type="GO" id="GO:0034625">
    <property type="term" value="P:fatty acid elongation, monounsaturated fatty acid"/>
    <property type="evidence" value="ECO:0007669"/>
    <property type="project" value="TreeGrafter"/>
</dbReference>
<dbReference type="GO" id="GO:0019367">
    <property type="term" value="P:fatty acid elongation, saturated fatty acid"/>
    <property type="evidence" value="ECO:0007669"/>
    <property type="project" value="TreeGrafter"/>
</dbReference>
<dbReference type="GO" id="GO:0005789">
    <property type="term" value="C:endoplasmic reticulum membrane"/>
    <property type="evidence" value="ECO:0007669"/>
    <property type="project" value="TreeGrafter"/>
</dbReference>
<evidence type="ECO:0000256" key="10">
    <source>
        <dbReference type="ARBA" id="ARBA00023160"/>
    </source>
</evidence>
<dbReference type="PANTHER" id="PTHR11157:SF134">
    <property type="entry name" value="ELONGATION OF FATTY ACIDS PROTEIN 1-RELATED"/>
    <property type="match status" value="1"/>
</dbReference>
<keyword evidence="9 12" id="KW-0472">Membrane</keyword>
<keyword evidence="6 12" id="KW-0276">Fatty acid metabolism</keyword>
<dbReference type="GO" id="GO:0042761">
    <property type="term" value="P:very long-chain fatty acid biosynthetic process"/>
    <property type="evidence" value="ECO:0007669"/>
    <property type="project" value="TreeGrafter"/>
</dbReference>
<evidence type="ECO:0000256" key="5">
    <source>
        <dbReference type="ARBA" id="ARBA00022692"/>
    </source>
</evidence>
<dbReference type="HOGENOM" id="CLU_048483_6_1_1"/>
<dbReference type="Pfam" id="PF01151">
    <property type="entry name" value="ELO"/>
    <property type="match status" value="1"/>
</dbReference>
<proteinExistence type="inferred from homology"/>
<feature type="transmembrane region" description="Helical" evidence="12">
    <location>
        <begin position="237"/>
        <end position="256"/>
    </location>
</feature>
<dbReference type="AlphaFoldDB" id="A0A0C3B4P2"/>
<organism evidence="13 14">
    <name type="scientific">Serendipita vermifera MAFF 305830</name>
    <dbReference type="NCBI Taxonomy" id="933852"/>
    <lineage>
        <taxon>Eukaryota</taxon>
        <taxon>Fungi</taxon>
        <taxon>Dikarya</taxon>
        <taxon>Basidiomycota</taxon>
        <taxon>Agaricomycotina</taxon>
        <taxon>Agaricomycetes</taxon>
        <taxon>Sebacinales</taxon>
        <taxon>Serendipitaceae</taxon>
        <taxon>Serendipita</taxon>
    </lineage>
</organism>
<feature type="transmembrane region" description="Helical" evidence="12">
    <location>
        <begin position="204"/>
        <end position="225"/>
    </location>
</feature>
<gene>
    <name evidence="13" type="ORF">M408DRAFT_21022</name>
</gene>
<dbReference type="GO" id="GO:0034626">
    <property type="term" value="P:fatty acid elongation, polyunsaturated fatty acid"/>
    <property type="evidence" value="ECO:0007669"/>
    <property type="project" value="TreeGrafter"/>
</dbReference>
<keyword evidence="7 12" id="KW-1133">Transmembrane helix</keyword>
<dbReference type="EMBL" id="KN824281">
    <property type="protein sequence ID" value="KIM31810.1"/>
    <property type="molecule type" value="Genomic_DNA"/>
</dbReference>
<feature type="transmembrane region" description="Helical" evidence="12">
    <location>
        <begin position="162"/>
        <end position="183"/>
    </location>
</feature>
<comment type="catalytic activity">
    <reaction evidence="12">
        <text>an acyl-CoA + malonyl-CoA + H(+) = a 3-oxoacyl-CoA + CO2 + CoA</text>
        <dbReference type="Rhea" id="RHEA:50252"/>
        <dbReference type="ChEBI" id="CHEBI:15378"/>
        <dbReference type="ChEBI" id="CHEBI:16526"/>
        <dbReference type="ChEBI" id="CHEBI:57287"/>
        <dbReference type="ChEBI" id="CHEBI:57384"/>
        <dbReference type="ChEBI" id="CHEBI:58342"/>
        <dbReference type="ChEBI" id="CHEBI:90726"/>
    </reaction>
    <physiologicalReaction direction="left-to-right" evidence="12">
        <dbReference type="Rhea" id="RHEA:50253"/>
    </physiologicalReaction>
</comment>
<feature type="transmembrane region" description="Helical" evidence="12">
    <location>
        <begin position="31"/>
        <end position="51"/>
    </location>
</feature>
<dbReference type="EC" id="2.3.1.-" evidence="12"/>
<evidence type="ECO:0000256" key="6">
    <source>
        <dbReference type="ARBA" id="ARBA00022832"/>
    </source>
</evidence>
<evidence type="ECO:0000256" key="1">
    <source>
        <dbReference type="ARBA" id="ARBA00004141"/>
    </source>
</evidence>
<comment type="similarity">
    <text evidence="2 12">Belongs to the ELO family.</text>
</comment>
<dbReference type="GO" id="GO:0030148">
    <property type="term" value="P:sphingolipid biosynthetic process"/>
    <property type="evidence" value="ECO:0007669"/>
    <property type="project" value="TreeGrafter"/>
</dbReference>
<evidence type="ECO:0000256" key="2">
    <source>
        <dbReference type="ARBA" id="ARBA00007263"/>
    </source>
</evidence>
<reference evidence="13 14" key="1">
    <citation type="submission" date="2014-04" db="EMBL/GenBank/DDBJ databases">
        <authorList>
            <consortium name="DOE Joint Genome Institute"/>
            <person name="Kuo A."/>
            <person name="Zuccaro A."/>
            <person name="Kohler A."/>
            <person name="Nagy L.G."/>
            <person name="Floudas D."/>
            <person name="Copeland A."/>
            <person name="Barry K.W."/>
            <person name="Cichocki N."/>
            <person name="Veneault-Fourrey C."/>
            <person name="LaButti K."/>
            <person name="Lindquist E.A."/>
            <person name="Lipzen A."/>
            <person name="Lundell T."/>
            <person name="Morin E."/>
            <person name="Murat C."/>
            <person name="Sun H."/>
            <person name="Tunlid A."/>
            <person name="Henrissat B."/>
            <person name="Grigoriev I.V."/>
            <person name="Hibbett D.S."/>
            <person name="Martin F."/>
            <person name="Nordberg H.P."/>
            <person name="Cantor M.N."/>
            <person name="Hua S.X."/>
        </authorList>
    </citation>
    <scope>NUCLEOTIDE SEQUENCE [LARGE SCALE GENOMIC DNA]</scope>
    <source>
        <strain evidence="13 14">MAFF 305830</strain>
    </source>
</reference>
<keyword evidence="14" id="KW-1185">Reference proteome</keyword>
<dbReference type="GO" id="GO:0009922">
    <property type="term" value="F:fatty acid elongase activity"/>
    <property type="evidence" value="ECO:0007669"/>
    <property type="project" value="UniProtKB-EC"/>
</dbReference>
<sequence length="282" mass="31824">MLADILLSLPIPRPPSYLTSWQPGATPLSTLPSVATAIALYLSTIFGLYSYQKDKAPKKLNTLFQIHNVLLSSVSGLLLVLIAEEIIPKMWKHGIFYAFCSPDAWTDRLEFYYLMNYYCKYWELIDTVFLALKKKPLTFLHVFHHAATAALCYTQLDGKTSVQWAVIALNLAVHVLMYYYYYATAGGAKIWWKKYITTMQITQFVIDLVVVYFATYSRIAFMNALPTIGDCAGSLPAALYGCALLTFYLVLFIDFYRRTYNAASAKKAVTNGTTNGAAHKTR</sequence>
<evidence type="ECO:0000256" key="4">
    <source>
        <dbReference type="ARBA" id="ARBA00022679"/>
    </source>
</evidence>
<dbReference type="InterPro" id="IPR002076">
    <property type="entry name" value="ELO_fam"/>
</dbReference>
<dbReference type="STRING" id="933852.A0A0C3B4P2"/>
<dbReference type="OrthoDB" id="434092at2759"/>
<protein>
    <recommendedName>
        <fullName evidence="12">Elongation of fatty acids protein</fullName>
        <ecNumber evidence="12">2.3.1.-</ecNumber>
    </recommendedName>
</protein>
<evidence type="ECO:0000256" key="8">
    <source>
        <dbReference type="ARBA" id="ARBA00023098"/>
    </source>
</evidence>
<dbReference type="Proteomes" id="UP000054097">
    <property type="component" value="Unassembled WGS sequence"/>
</dbReference>
<keyword evidence="3 12" id="KW-0444">Lipid biosynthesis</keyword>
<keyword evidence="8 12" id="KW-0443">Lipid metabolism</keyword>
<keyword evidence="10 12" id="KW-0275">Fatty acid biosynthesis</keyword>
<evidence type="ECO:0000256" key="11">
    <source>
        <dbReference type="ARBA" id="ARBA00047375"/>
    </source>
</evidence>
<evidence type="ECO:0000256" key="12">
    <source>
        <dbReference type="RuleBase" id="RU361115"/>
    </source>
</evidence>
<accession>A0A0C3B4P2</accession>
<name>A0A0C3B4P2_SERVB</name>
<evidence type="ECO:0000313" key="13">
    <source>
        <dbReference type="EMBL" id="KIM31810.1"/>
    </source>
</evidence>
<evidence type="ECO:0000256" key="9">
    <source>
        <dbReference type="ARBA" id="ARBA00023136"/>
    </source>
</evidence>
<keyword evidence="5 12" id="KW-0812">Transmembrane</keyword>
<reference evidence="14" key="2">
    <citation type="submission" date="2015-01" db="EMBL/GenBank/DDBJ databases">
        <title>Evolutionary Origins and Diversification of the Mycorrhizal Mutualists.</title>
        <authorList>
            <consortium name="DOE Joint Genome Institute"/>
            <consortium name="Mycorrhizal Genomics Consortium"/>
            <person name="Kohler A."/>
            <person name="Kuo A."/>
            <person name="Nagy L.G."/>
            <person name="Floudas D."/>
            <person name="Copeland A."/>
            <person name="Barry K.W."/>
            <person name="Cichocki N."/>
            <person name="Veneault-Fourrey C."/>
            <person name="LaButti K."/>
            <person name="Lindquist E.A."/>
            <person name="Lipzen A."/>
            <person name="Lundell T."/>
            <person name="Morin E."/>
            <person name="Murat C."/>
            <person name="Riley R."/>
            <person name="Ohm R."/>
            <person name="Sun H."/>
            <person name="Tunlid A."/>
            <person name="Henrissat B."/>
            <person name="Grigoriev I.V."/>
            <person name="Hibbett D.S."/>
            <person name="Martin F."/>
        </authorList>
    </citation>
    <scope>NUCLEOTIDE SEQUENCE [LARGE SCALE GENOMIC DNA]</scope>
    <source>
        <strain evidence="14">MAFF 305830</strain>
    </source>
</reference>
<evidence type="ECO:0000313" key="14">
    <source>
        <dbReference type="Proteomes" id="UP000054097"/>
    </source>
</evidence>
<dbReference type="PROSITE" id="PS01188">
    <property type="entry name" value="ELO"/>
    <property type="match status" value="1"/>
</dbReference>